<reference evidence="4" key="1">
    <citation type="submission" date="2016-01" db="EMBL/GenBank/DDBJ databases">
        <title>Draft genome of Chromobacterium sp. F49.</title>
        <authorList>
            <person name="Hong K.W."/>
        </authorList>
    </citation>
    <scope>NUCLEOTIDE SEQUENCE [LARGE SCALE GENOMIC DNA]</scope>
    <source>
        <strain evidence="4">M63</strain>
    </source>
</reference>
<gene>
    <name evidence="3" type="ORF">AV654_19590</name>
</gene>
<organism evidence="3 4">
    <name type="scientific">Paenibacillus elgii</name>
    <dbReference type="NCBI Taxonomy" id="189691"/>
    <lineage>
        <taxon>Bacteria</taxon>
        <taxon>Bacillati</taxon>
        <taxon>Bacillota</taxon>
        <taxon>Bacilli</taxon>
        <taxon>Bacillales</taxon>
        <taxon>Paenibacillaceae</taxon>
        <taxon>Paenibacillus</taxon>
    </lineage>
</organism>
<feature type="chain" id="PRO_5007847542" description="SLH domain-containing protein" evidence="1">
    <location>
        <begin position="29"/>
        <end position="394"/>
    </location>
</feature>
<evidence type="ECO:0000313" key="3">
    <source>
        <dbReference type="EMBL" id="KZE78181.1"/>
    </source>
</evidence>
<dbReference type="RefSeq" id="WP_063183108.1">
    <property type="nucleotide sequence ID" value="NZ_LQRA01000057.1"/>
</dbReference>
<dbReference type="EMBL" id="LQRA01000057">
    <property type="protein sequence ID" value="KZE78181.1"/>
    <property type="molecule type" value="Genomic_DNA"/>
</dbReference>
<evidence type="ECO:0000256" key="1">
    <source>
        <dbReference type="SAM" id="SignalP"/>
    </source>
</evidence>
<protein>
    <recommendedName>
        <fullName evidence="2">SLH domain-containing protein</fullName>
    </recommendedName>
</protein>
<keyword evidence="4" id="KW-1185">Reference proteome</keyword>
<evidence type="ECO:0000313" key="4">
    <source>
        <dbReference type="Proteomes" id="UP000076563"/>
    </source>
</evidence>
<dbReference type="AlphaFoldDB" id="A0A163XNJ3"/>
<dbReference type="Proteomes" id="UP000076563">
    <property type="component" value="Unassembled WGS sequence"/>
</dbReference>
<evidence type="ECO:0000259" key="2">
    <source>
        <dbReference type="PROSITE" id="PS51272"/>
    </source>
</evidence>
<feature type="signal peptide" evidence="1">
    <location>
        <begin position="1"/>
        <end position="28"/>
    </location>
</feature>
<dbReference type="Pfam" id="PF00395">
    <property type="entry name" value="SLH"/>
    <property type="match status" value="1"/>
</dbReference>
<comment type="caution">
    <text evidence="3">The sequence shown here is derived from an EMBL/GenBank/DDBJ whole genome shotgun (WGS) entry which is preliminary data.</text>
</comment>
<accession>A0A163XNJ3</accession>
<sequence length="394" mass="43374">MIKMKMKFLFGAAAAAITVFGVSSHSSASPELNDISGHWAEASIKGAVSAGYVDGYEDKTFKPERNVSRAEFIKMAVNALSLDIKTAADDNWYTPFANAAVDAGIHRTNDFTSGDWNSPITRLEMARIAVRATNPEFQKKEVTIDDRSVMYNGTKSGLIQGLTKGDLAPDGQTTRAQSVTIIERIKKVKAGEKLEADKYAVGNAELGLIRTNIFTVMPEFFGGTQVAPSGVWDPSKLFVETPDGKYRGELDQLIAIDLEDPNDPNLHLLPDIEKLKWNNLIPNGGFPVKDYKQSYILLYKGKTVFNKDTAIYAAKDYLPLSIFGIDLVDIEPYMKGQLNGPASVFENKQGDIPAYIIPKKGAKIKDYITLKISAPARAKNENYSKTILTIFRGE</sequence>
<dbReference type="PROSITE" id="PS51272">
    <property type="entry name" value="SLH"/>
    <property type="match status" value="1"/>
</dbReference>
<name>A0A163XNJ3_9BACL</name>
<feature type="domain" description="SLH" evidence="2">
    <location>
        <begin position="27"/>
        <end position="90"/>
    </location>
</feature>
<keyword evidence="1" id="KW-0732">Signal</keyword>
<dbReference type="InterPro" id="IPR001119">
    <property type="entry name" value="SLH_dom"/>
</dbReference>
<proteinExistence type="predicted"/>